<reference evidence="2 3" key="1">
    <citation type="submission" date="2022-04" db="EMBL/GenBank/DDBJ databases">
        <title>Roseobacter sp. WL0113 is a bacterium isolated from neritic sediment.</title>
        <authorList>
            <person name="Wang L."/>
            <person name="He W."/>
            <person name="Zhang D.-F."/>
        </authorList>
    </citation>
    <scope>NUCLEOTIDE SEQUENCE [LARGE SCALE GENOMIC DNA]</scope>
    <source>
        <strain evidence="2 3">WL0113</strain>
    </source>
</reference>
<comment type="caution">
    <text evidence="2">The sequence shown here is derived from an EMBL/GenBank/DDBJ whole genome shotgun (WGS) entry which is preliminary data.</text>
</comment>
<name>A0ABT3BKA2_9RHOB</name>
<accession>A0ABT3BKA2</accession>
<dbReference type="Proteomes" id="UP001208690">
    <property type="component" value="Unassembled WGS sequence"/>
</dbReference>
<feature type="chain" id="PRO_5047175936" description="Tat pathway signal sequence domain protein" evidence="1">
    <location>
        <begin position="22"/>
        <end position="139"/>
    </location>
</feature>
<evidence type="ECO:0000256" key="1">
    <source>
        <dbReference type="SAM" id="SignalP"/>
    </source>
</evidence>
<evidence type="ECO:0008006" key="4">
    <source>
        <dbReference type="Google" id="ProtNLM"/>
    </source>
</evidence>
<sequence length="139" mass="15086">MHRLLTPLLASLLPLAPLAVAETDRHIGIELNATATDLQSCTLTFVVQNGLAERIEELVVETVLFAKDGAVDRLTLFNFGEVPAGRPRVRQFLVDGAACDELGQILFNGTERCAGATLTREICDTALRTSSRTTIEVLH</sequence>
<protein>
    <recommendedName>
        <fullName evidence="4">Tat pathway signal sequence domain protein</fullName>
    </recommendedName>
</protein>
<keyword evidence="1" id="KW-0732">Signal</keyword>
<dbReference type="EMBL" id="JALIEB010000025">
    <property type="protein sequence ID" value="MCV3274009.1"/>
    <property type="molecule type" value="Genomic_DNA"/>
</dbReference>
<evidence type="ECO:0000313" key="3">
    <source>
        <dbReference type="Proteomes" id="UP001208690"/>
    </source>
</evidence>
<evidence type="ECO:0000313" key="2">
    <source>
        <dbReference type="EMBL" id="MCV3274009.1"/>
    </source>
</evidence>
<organism evidence="2 3">
    <name type="scientific">Roseobacter sinensis</name>
    <dbReference type="NCBI Taxonomy" id="2931391"/>
    <lineage>
        <taxon>Bacteria</taxon>
        <taxon>Pseudomonadati</taxon>
        <taxon>Pseudomonadota</taxon>
        <taxon>Alphaproteobacteria</taxon>
        <taxon>Rhodobacterales</taxon>
        <taxon>Roseobacteraceae</taxon>
        <taxon>Roseobacter</taxon>
    </lineage>
</organism>
<dbReference type="RefSeq" id="WP_263846215.1">
    <property type="nucleotide sequence ID" value="NZ_JALIEB010000025.1"/>
</dbReference>
<feature type="signal peptide" evidence="1">
    <location>
        <begin position="1"/>
        <end position="21"/>
    </location>
</feature>
<keyword evidence="3" id="KW-1185">Reference proteome</keyword>
<proteinExistence type="predicted"/>
<gene>
    <name evidence="2" type="ORF">MUB52_21455</name>
</gene>